<name>A0A6V8MXV3_9BACT</name>
<organism evidence="1 3">
    <name type="scientific">Geomonas paludis</name>
    <dbReference type="NCBI Taxonomy" id="2740185"/>
    <lineage>
        <taxon>Bacteria</taxon>
        <taxon>Pseudomonadati</taxon>
        <taxon>Thermodesulfobacteriota</taxon>
        <taxon>Desulfuromonadia</taxon>
        <taxon>Geobacterales</taxon>
        <taxon>Geobacteraceae</taxon>
        <taxon>Geomonas</taxon>
    </lineage>
</organism>
<reference evidence="3" key="1">
    <citation type="submission" date="2020-06" db="EMBL/GenBank/DDBJ databases">
        <title>Draft genomic sequecing of Geomonas sp. Red736.</title>
        <authorList>
            <person name="Itoh H."/>
            <person name="Xu Z.X."/>
            <person name="Ushijima N."/>
            <person name="Masuda Y."/>
            <person name="Shiratori Y."/>
            <person name="Senoo K."/>
        </authorList>
    </citation>
    <scope>NUCLEOTIDE SEQUENCE [LARGE SCALE GENOMIC DNA]</scope>
    <source>
        <strain evidence="3">Red736</strain>
    </source>
</reference>
<reference evidence="2" key="3">
    <citation type="submission" date="2022-04" db="EMBL/GenBank/DDBJ databases">
        <authorList>
            <person name="Liu G."/>
        </authorList>
    </citation>
    <scope>NUCLEOTIDE SEQUENCE</scope>
    <source>
        <strain evidence="2">RG22</strain>
    </source>
</reference>
<reference evidence="1" key="2">
    <citation type="journal article" date="2021" name="Int. J. Syst. Evol. Microbiol.">
        <title>Geomonas silvestris sp. nov., Geomonas paludis sp. nov. and Geomonas limicola sp. nov., isolated from terrestrial environments, and emended description of the genus Geomonas.</title>
        <authorList>
            <person name="Itoh H."/>
            <person name="Xu Z."/>
            <person name="Masuda Y."/>
            <person name="Ushijima N."/>
            <person name="Hayakawa C."/>
            <person name="Shiratori Y."/>
            <person name="Senoo K."/>
        </authorList>
    </citation>
    <scope>NUCLEOTIDE SEQUENCE</scope>
    <source>
        <strain evidence="1">Red736</strain>
    </source>
</reference>
<dbReference type="RefSeq" id="WP_183347323.1">
    <property type="nucleotide sequence ID" value="NZ_BLXY01000003.1"/>
</dbReference>
<protein>
    <submittedName>
        <fullName evidence="2">Glycosyltransferase family 2 protein</fullName>
    </submittedName>
    <submittedName>
        <fullName evidence="1">Hemolytic protein HlpA</fullName>
    </submittedName>
</protein>
<gene>
    <name evidence="1" type="ORF">GMPD_22720</name>
    <name evidence="2" type="ORF">M1B72_13000</name>
</gene>
<evidence type="ECO:0000313" key="4">
    <source>
        <dbReference type="Proteomes" id="UP000831485"/>
    </source>
</evidence>
<dbReference type="Proteomes" id="UP000831485">
    <property type="component" value="Chromosome"/>
</dbReference>
<evidence type="ECO:0000313" key="2">
    <source>
        <dbReference type="EMBL" id="UPU34368.1"/>
    </source>
</evidence>
<dbReference type="SUPFAM" id="SSF53448">
    <property type="entry name" value="Nucleotide-diphospho-sugar transferases"/>
    <property type="match status" value="1"/>
</dbReference>
<dbReference type="Proteomes" id="UP000568888">
    <property type="component" value="Unassembled WGS sequence"/>
</dbReference>
<dbReference type="EMBL" id="BLXY01000003">
    <property type="protein sequence ID" value="GFO64353.1"/>
    <property type="molecule type" value="Genomic_DNA"/>
</dbReference>
<proteinExistence type="predicted"/>
<sequence>MAMTPWQLDTPVVMMVFNRPDCTSLVFEAVRAARPRQLLVIADGPRDRAGEAELCAQVRQVFDAVDWECEVRTEFSEENLGCRRRVSSGLDWVFSQVEEAIILEDDCLPHPSFFPFCRELLARYRNEPRIGQIAGVNFQFGRHRIAESYYYSRFNHIWGWATWRRAWLQNDKEMAHWPAFRDAGALNGILSGRKQAAYWSDVLDRVASGEIDTWDCQWTLSCWRHGLLSVIPAVNLVSNIGFGPGATHTPVPNKYADMPVQAVRFPLVHPAVIAPDAVADAYTLKTQYREYPFLARLLAAVKARLRKLAGRE</sequence>
<evidence type="ECO:0000313" key="3">
    <source>
        <dbReference type="Proteomes" id="UP000568888"/>
    </source>
</evidence>
<evidence type="ECO:0000313" key="1">
    <source>
        <dbReference type="EMBL" id="GFO64353.1"/>
    </source>
</evidence>
<keyword evidence="4" id="KW-1185">Reference proteome</keyword>
<dbReference type="InterPro" id="IPR029044">
    <property type="entry name" value="Nucleotide-diphossugar_trans"/>
</dbReference>
<dbReference type="Gene3D" id="3.90.550.10">
    <property type="entry name" value="Spore Coat Polysaccharide Biosynthesis Protein SpsA, Chain A"/>
    <property type="match status" value="1"/>
</dbReference>
<dbReference type="AlphaFoldDB" id="A0A6V8MXV3"/>
<accession>A0A6V8MXV3</accession>
<dbReference type="EMBL" id="CP096574">
    <property type="protein sequence ID" value="UPU34368.1"/>
    <property type="molecule type" value="Genomic_DNA"/>
</dbReference>